<keyword evidence="1" id="KW-1133">Transmembrane helix</keyword>
<dbReference type="Proteomes" id="UP000663923">
    <property type="component" value="Chromosome"/>
</dbReference>
<dbReference type="InterPro" id="IPR009045">
    <property type="entry name" value="Zn_M74/Hedgehog-like"/>
</dbReference>
<organism evidence="3 4">
    <name type="scientific">Parasphingorhabdus cellanae</name>
    <dbReference type="NCBI Taxonomy" id="2806553"/>
    <lineage>
        <taxon>Bacteria</taxon>
        <taxon>Pseudomonadati</taxon>
        <taxon>Pseudomonadota</taxon>
        <taxon>Alphaproteobacteria</taxon>
        <taxon>Sphingomonadales</taxon>
        <taxon>Sphingomonadaceae</taxon>
        <taxon>Parasphingorhabdus</taxon>
    </lineage>
</organism>
<name>A0ABX7T7F8_9SPHN</name>
<dbReference type="InterPro" id="IPR009683">
    <property type="entry name" value="Extensin-like_C"/>
</dbReference>
<feature type="domain" description="Extensin-like C-terminal" evidence="2">
    <location>
        <begin position="67"/>
        <end position="243"/>
    </location>
</feature>
<protein>
    <submittedName>
        <fullName evidence="3">Extensin family protein</fullName>
    </submittedName>
</protein>
<sequence length="243" mass="26731">MTLLRWVRGSIRFLIYLSILAVLVLIALSYLRQRPQDLPWTELRLDHPIGIFTGRKLAKLGDDFAGCRMLLDAAGVVYEPLPPVGTDQCVRDDNVRLLKPGTGQISFAPQTVAPSCPVVAGLTVWQDQVVQPAAREIFGQRVVSIRHLGSYSCRTIAGGDAWSEHATGNAIDIAAFTLADGTVISLSGHWDEDGPKGRFLRIIRDGSCDLFSSVLSPDYNAAHADHFHFDQAQRGTMGYRICR</sequence>
<reference evidence="3 4" key="1">
    <citation type="submission" date="2021-03" db="EMBL/GenBank/DDBJ databases">
        <title>Complete genome of Parasphingorhabdus_sp.JHSY0214.</title>
        <authorList>
            <person name="Yoo J.H."/>
            <person name="Bae J.W."/>
        </authorList>
    </citation>
    <scope>NUCLEOTIDE SEQUENCE [LARGE SCALE GENOMIC DNA]</scope>
    <source>
        <strain evidence="3 4">JHSY0214</strain>
    </source>
</reference>
<evidence type="ECO:0000259" key="2">
    <source>
        <dbReference type="Pfam" id="PF06904"/>
    </source>
</evidence>
<accession>A0ABX7T7F8</accession>
<evidence type="ECO:0000313" key="4">
    <source>
        <dbReference type="Proteomes" id="UP000663923"/>
    </source>
</evidence>
<evidence type="ECO:0000256" key="1">
    <source>
        <dbReference type="SAM" id="Phobius"/>
    </source>
</evidence>
<dbReference type="Pfam" id="PF06904">
    <property type="entry name" value="Extensin-like_C"/>
    <property type="match status" value="1"/>
</dbReference>
<proteinExistence type="predicted"/>
<dbReference type="SUPFAM" id="SSF55166">
    <property type="entry name" value="Hedgehog/DD-peptidase"/>
    <property type="match status" value="1"/>
</dbReference>
<keyword evidence="4" id="KW-1185">Reference proteome</keyword>
<feature type="transmembrane region" description="Helical" evidence="1">
    <location>
        <begin position="13"/>
        <end position="31"/>
    </location>
</feature>
<evidence type="ECO:0000313" key="3">
    <source>
        <dbReference type="EMBL" id="QTD57534.1"/>
    </source>
</evidence>
<gene>
    <name evidence="3" type="ORF">J4G78_08450</name>
</gene>
<keyword evidence="1" id="KW-0472">Membrane</keyword>
<dbReference type="EMBL" id="CP071794">
    <property type="protein sequence ID" value="QTD57534.1"/>
    <property type="molecule type" value="Genomic_DNA"/>
</dbReference>
<keyword evidence="1" id="KW-0812">Transmembrane</keyword>